<gene>
    <name evidence="2" type="ORF">EV200_103556</name>
    <name evidence="1" type="ORF">GCM10011413_27930</name>
</gene>
<keyword evidence="4" id="KW-1185">Reference proteome</keyword>
<dbReference type="PROSITE" id="PS51257">
    <property type="entry name" value="PROKAR_LIPOPROTEIN"/>
    <property type="match status" value="1"/>
</dbReference>
<reference evidence="4" key="2">
    <citation type="journal article" date="2019" name="Int. J. Syst. Evol. Microbiol.">
        <title>The Global Catalogue of Microorganisms (GCM) 10K type strain sequencing project: providing services to taxonomists for standard genome sequencing and annotation.</title>
        <authorList>
            <consortium name="The Broad Institute Genomics Platform"/>
            <consortium name="The Broad Institute Genome Sequencing Center for Infectious Disease"/>
            <person name="Wu L."/>
            <person name="Ma J."/>
        </authorList>
    </citation>
    <scope>NUCLEOTIDE SEQUENCE [LARGE SCALE GENOMIC DNA]</scope>
    <source>
        <strain evidence="4">CGMCC 1.15644</strain>
    </source>
</reference>
<evidence type="ECO:0000313" key="4">
    <source>
        <dbReference type="Proteomes" id="UP000622648"/>
    </source>
</evidence>
<evidence type="ECO:0008006" key="5">
    <source>
        <dbReference type="Google" id="ProtNLM"/>
    </source>
</evidence>
<reference evidence="2 3" key="3">
    <citation type="submission" date="2019-03" db="EMBL/GenBank/DDBJ databases">
        <title>Genomic Encyclopedia of Type Strains, Phase IV (KMG-IV): sequencing the most valuable type-strain genomes for metagenomic binning, comparative biology and taxonomic classification.</title>
        <authorList>
            <person name="Goeker M."/>
        </authorList>
    </citation>
    <scope>NUCLEOTIDE SEQUENCE [LARGE SCALE GENOMIC DNA]</scope>
    <source>
        <strain evidence="2 3">DSM 103236</strain>
    </source>
</reference>
<evidence type="ECO:0000313" key="1">
    <source>
        <dbReference type="EMBL" id="GGE59911.1"/>
    </source>
</evidence>
<dbReference type="OrthoDB" id="765844at2"/>
<evidence type="ECO:0000313" key="3">
    <source>
        <dbReference type="Proteomes" id="UP000295684"/>
    </source>
</evidence>
<dbReference type="Proteomes" id="UP000622648">
    <property type="component" value="Unassembled WGS sequence"/>
</dbReference>
<dbReference type="Proteomes" id="UP000295684">
    <property type="component" value="Unassembled WGS sequence"/>
</dbReference>
<dbReference type="EMBL" id="BMJO01000004">
    <property type="protein sequence ID" value="GGE59911.1"/>
    <property type="molecule type" value="Genomic_DNA"/>
</dbReference>
<reference evidence="1" key="4">
    <citation type="submission" date="2024-05" db="EMBL/GenBank/DDBJ databases">
        <authorList>
            <person name="Sun Q."/>
            <person name="Zhou Y."/>
        </authorList>
    </citation>
    <scope>NUCLEOTIDE SEQUENCE</scope>
    <source>
        <strain evidence="1">CGMCC 1.15644</strain>
    </source>
</reference>
<protein>
    <recommendedName>
        <fullName evidence="5">Lipocalin-like protein</fullName>
    </recommendedName>
</protein>
<dbReference type="AlphaFoldDB" id="A0A4R2HFC7"/>
<proteinExistence type="predicted"/>
<reference evidence="1" key="1">
    <citation type="journal article" date="2014" name="Int. J. Syst. Evol. Microbiol.">
        <title>Complete genome of a new Firmicutes species belonging to the dominant human colonic microbiota ('Ruminococcus bicirculans') reveals two chromosomes and a selective capacity to utilize plant glucans.</title>
        <authorList>
            <consortium name="NISC Comparative Sequencing Program"/>
            <person name="Wegmann U."/>
            <person name="Louis P."/>
            <person name="Goesmann A."/>
            <person name="Henrissat B."/>
            <person name="Duncan S.H."/>
            <person name="Flint H.J."/>
        </authorList>
    </citation>
    <scope>NUCLEOTIDE SEQUENCE</scope>
    <source>
        <strain evidence="1">CGMCC 1.15644</strain>
    </source>
</reference>
<comment type="caution">
    <text evidence="2">The sequence shown here is derived from an EMBL/GenBank/DDBJ whole genome shotgun (WGS) entry which is preliminary data.</text>
</comment>
<dbReference type="RefSeq" id="WP_132531906.1">
    <property type="nucleotide sequence ID" value="NZ_BMJO01000004.1"/>
</dbReference>
<sequence>MRKLLFVLLICTAVACTKDTYKTLISKKWVIESVTVTPAMTLGGKTDTNYIALSGPENCVANLSLSFAADSTYVAGANGALCDMMADASVKTWKKDGNKIVLSASPSAPLSFDGKKLTQTTTTQQNGTTYTFLYTYKSK</sequence>
<dbReference type="EMBL" id="SLWO01000003">
    <property type="protein sequence ID" value="TCO27222.1"/>
    <property type="molecule type" value="Genomic_DNA"/>
</dbReference>
<accession>A0A4R2HFC7</accession>
<evidence type="ECO:0000313" key="2">
    <source>
        <dbReference type="EMBL" id="TCO27222.1"/>
    </source>
</evidence>
<organism evidence="2 3">
    <name type="scientific">Pedobacter psychrotolerans</name>
    <dbReference type="NCBI Taxonomy" id="1843235"/>
    <lineage>
        <taxon>Bacteria</taxon>
        <taxon>Pseudomonadati</taxon>
        <taxon>Bacteroidota</taxon>
        <taxon>Sphingobacteriia</taxon>
        <taxon>Sphingobacteriales</taxon>
        <taxon>Sphingobacteriaceae</taxon>
        <taxon>Pedobacter</taxon>
    </lineage>
</organism>
<name>A0A4R2HFC7_9SPHI</name>